<dbReference type="Proteomes" id="UP001416393">
    <property type="component" value="Unassembled WGS sequence"/>
</dbReference>
<comment type="subcellular location">
    <subcellularLocation>
        <location evidence="1">Membrane</location>
        <topology evidence="1">Multi-pass membrane protein</topology>
    </subcellularLocation>
</comment>
<feature type="transmembrane region" description="Helical" evidence="7">
    <location>
        <begin position="207"/>
        <end position="226"/>
    </location>
</feature>
<feature type="domain" description="Major facilitator superfamily (MFS) profile" evidence="8">
    <location>
        <begin position="1"/>
        <end position="468"/>
    </location>
</feature>
<dbReference type="InterPro" id="IPR020846">
    <property type="entry name" value="MFS_dom"/>
</dbReference>
<feature type="transmembrane region" description="Helical" evidence="7">
    <location>
        <begin position="270"/>
        <end position="287"/>
    </location>
</feature>
<evidence type="ECO:0000259" key="8">
    <source>
        <dbReference type="PROSITE" id="PS50850"/>
    </source>
</evidence>
<comment type="similarity">
    <text evidence="2">Belongs to the major facilitator superfamily. Nitrate/nitrite porter (TC 2.A.1.8) family.</text>
</comment>
<dbReference type="InterPro" id="IPR011701">
    <property type="entry name" value="MFS"/>
</dbReference>
<dbReference type="PANTHER" id="PTHR23515">
    <property type="entry name" value="HIGH-AFFINITY NITRATE TRANSPORTER 2.3"/>
    <property type="match status" value="1"/>
</dbReference>
<feature type="transmembrane region" description="Helical" evidence="7">
    <location>
        <begin position="410"/>
        <end position="435"/>
    </location>
</feature>
<feature type="transmembrane region" description="Helical" evidence="7">
    <location>
        <begin position="36"/>
        <end position="54"/>
    </location>
</feature>
<sequence>MNTLSFTFCFAAWLINGILVTFLADNQVFSWTSVEIGWLIGIPVLTGAIFRLPVGILTDKLGGKPVFVALLLMCAVPMYLLSYANGFWSYALCSLGFGIIGASFAVGIAFTSIWFPKEKQGIALGIFGAGNAGAAITTLVGPKLLYYLTDGKTNLDGWRDMPRIYAAFLVLMAIVFYFATKNKKPASSTKNLAGMLQPLKSIRVWRFGLYYFLVFGCFVAFAGWLVPYYTNVYTLDLATAGFLASCFSLPSGVIRAFGGWLSDKFGARKVMYWVLGSSVFFSAALIIPKMDIYASGKGIMAKSPGVVTGVTSSYIEVEGVKYPFNAKTDELATVDDGFHVFPVKETWQQAIVKKGDIVKKQQLIAEGKTHIFFQANLWIFSIIAIIIGSIWGIGKAAVYKHIPDYFPEEVGVVGGMVGVLGGLGGFFCPIIFGYLLAGTGLWSSCWILMLFLSAVCLIWMHRVVQKMADKATPQLVNKFEKQ</sequence>
<keyword evidence="6 7" id="KW-0472">Membrane</keyword>
<feature type="transmembrane region" description="Helical" evidence="7">
    <location>
        <begin position="441"/>
        <end position="460"/>
    </location>
</feature>
<evidence type="ECO:0000256" key="7">
    <source>
        <dbReference type="SAM" id="Phobius"/>
    </source>
</evidence>
<comment type="caution">
    <text evidence="9">The sequence shown here is derived from an EMBL/GenBank/DDBJ whole genome shotgun (WGS) entry which is preliminary data.</text>
</comment>
<evidence type="ECO:0000256" key="1">
    <source>
        <dbReference type="ARBA" id="ARBA00004141"/>
    </source>
</evidence>
<dbReference type="RefSeq" id="WP_346239834.1">
    <property type="nucleotide sequence ID" value="NZ_JAZHYP010000001.1"/>
</dbReference>
<keyword evidence="3 7" id="KW-0812">Transmembrane</keyword>
<evidence type="ECO:0000256" key="4">
    <source>
        <dbReference type="ARBA" id="ARBA00022989"/>
    </source>
</evidence>
<dbReference type="InterPro" id="IPR036259">
    <property type="entry name" value="MFS_trans_sf"/>
</dbReference>
<organism evidence="9 10">
    <name type="scientific">Mariniflexile soesokkakense</name>
    <dbReference type="NCBI Taxonomy" id="1343160"/>
    <lineage>
        <taxon>Bacteria</taxon>
        <taxon>Pseudomonadati</taxon>
        <taxon>Bacteroidota</taxon>
        <taxon>Flavobacteriia</taxon>
        <taxon>Flavobacteriales</taxon>
        <taxon>Flavobacteriaceae</taxon>
        <taxon>Mariniflexile</taxon>
    </lineage>
</organism>
<gene>
    <name evidence="9" type="ORF">VP395_00985</name>
</gene>
<protein>
    <submittedName>
        <fullName evidence="9">MFS transporter</fullName>
    </submittedName>
</protein>
<name>A0ABV0A6L9_9FLAO</name>
<evidence type="ECO:0000256" key="6">
    <source>
        <dbReference type="ARBA" id="ARBA00023136"/>
    </source>
</evidence>
<evidence type="ECO:0000313" key="10">
    <source>
        <dbReference type="Proteomes" id="UP001416393"/>
    </source>
</evidence>
<feature type="transmembrane region" description="Helical" evidence="7">
    <location>
        <begin position="66"/>
        <end position="82"/>
    </location>
</feature>
<evidence type="ECO:0000256" key="2">
    <source>
        <dbReference type="ARBA" id="ARBA00008432"/>
    </source>
</evidence>
<dbReference type="Pfam" id="PF07690">
    <property type="entry name" value="MFS_1"/>
    <property type="match status" value="1"/>
</dbReference>
<keyword evidence="5" id="KW-0534">Nitrate assimilation</keyword>
<dbReference type="SUPFAM" id="SSF103473">
    <property type="entry name" value="MFS general substrate transporter"/>
    <property type="match status" value="2"/>
</dbReference>
<dbReference type="Gene3D" id="1.20.1250.20">
    <property type="entry name" value="MFS general substrate transporter like domains"/>
    <property type="match status" value="2"/>
</dbReference>
<evidence type="ECO:0000313" key="9">
    <source>
        <dbReference type="EMBL" id="MEN3322288.1"/>
    </source>
</evidence>
<feature type="transmembrane region" description="Helical" evidence="7">
    <location>
        <begin position="377"/>
        <end position="398"/>
    </location>
</feature>
<feature type="transmembrane region" description="Helical" evidence="7">
    <location>
        <begin position="88"/>
        <end position="115"/>
    </location>
</feature>
<evidence type="ECO:0000256" key="3">
    <source>
        <dbReference type="ARBA" id="ARBA00022692"/>
    </source>
</evidence>
<dbReference type="PROSITE" id="PS50850">
    <property type="entry name" value="MFS"/>
    <property type="match status" value="1"/>
</dbReference>
<dbReference type="InterPro" id="IPR044772">
    <property type="entry name" value="NO3_transporter"/>
</dbReference>
<reference evidence="9 10" key="1">
    <citation type="submission" date="2024-01" db="EMBL/GenBank/DDBJ databases">
        <title>Mariniflexile litorale sp. nov., isolated from the shallow sediments of the Sea of Japan.</title>
        <authorList>
            <person name="Romanenko L."/>
            <person name="Bystritskaya E."/>
            <person name="Isaeva M."/>
        </authorList>
    </citation>
    <scope>NUCLEOTIDE SEQUENCE [LARGE SCALE GENOMIC DNA]</scope>
    <source>
        <strain evidence="9 10">KCTC 32427</strain>
    </source>
</reference>
<feature type="transmembrane region" description="Helical" evidence="7">
    <location>
        <begin position="122"/>
        <end position="142"/>
    </location>
</feature>
<feature type="transmembrane region" description="Helical" evidence="7">
    <location>
        <begin position="238"/>
        <end position="258"/>
    </location>
</feature>
<accession>A0ABV0A6L9</accession>
<dbReference type="EMBL" id="JAZHYP010000001">
    <property type="protein sequence ID" value="MEN3322288.1"/>
    <property type="molecule type" value="Genomic_DNA"/>
</dbReference>
<proteinExistence type="inferred from homology"/>
<evidence type="ECO:0000256" key="5">
    <source>
        <dbReference type="ARBA" id="ARBA00023063"/>
    </source>
</evidence>
<keyword evidence="10" id="KW-1185">Reference proteome</keyword>
<feature type="transmembrane region" description="Helical" evidence="7">
    <location>
        <begin position="162"/>
        <end position="180"/>
    </location>
</feature>
<keyword evidence="4 7" id="KW-1133">Transmembrane helix</keyword>